<dbReference type="RefSeq" id="WP_148974608.1">
    <property type="nucleotide sequence ID" value="NZ_JBNIKU010000007.1"/>
</dbReference>
<dbReference type="Proteomes" id="UP000322139">
    <property type="component" value="Unassembled WGS sequence"/>
</dbReference>
<dbReference type="CDD" id="cd05233">
    <property type="entry name" value="SDR_c"/>
    <property type="match status" value="1"/>
</dbReference>
<dbReference type="GO" id="GO:0016491">
    <property type="term" value="F:oxidoreductase activity"/>
    <property type="evidence" value="ECO:0007669"/>
    <property type="project" value="UniProtKB-KW"/>
</dbReference>
<evidence type="ECO:0000259" key="3">
    <source>
        <dbReference type="SMART" id="SM00822"/>
    </source>
</evidence>
<protein>
    <submittedName>
        <fullName evidence="4">SDR family oxidoreductase</fullName>
    </submittedName>
</protein>
<dbReference type="Pfam" id="PF00106">
    <property type="entry name" value="adh_short"/>
    <property type="match status" value="1"/>
</dbReference>
<dbReference type="InterPro" id="IPR020904">
    <property type="entry name" value="Sc_DH/Rdtase_CS"/>
</dbReference>
<organism evidence="4 5">
    <name type="scientific">Bacillus infantis</name>
    <dbReference type="NCBI Taxonomy" id="324767"/>
    <lineage>
        <taxon>Bacteria</taxon>
        <taxon>Bacillati</taxon>
        <taxon>Bacillota</taxon>
        <taxon>Bacilli</taxon>
        <taxon>Bacillales</taxon>
        <taxon>Bacillaceae</taxon>
        <taxon>Bacillus</taxon>
    </lineage>
</organism>
<dbReference type="SMART" id="SM00822">
    <property type="entry name" value="PKS_KR"/>
    <property type="match status" value="1"/>
</dbReference>
<dbReference type="InterPro" id="IPR057326">
    <property type="entry name" value="KR_dom"/>
</dbReference>
<name>A0A5D4RCG0_9BACI</name>
<dbReference type="GO" id="GO:0016020">
    <property type="term" value="C:membrane"/>
    <property type="evidence" value="ECO:0007669"/>
    <property type="project" value="TreeGrafter"/>
</dbReference>
<dbReference type="InterPro" id="IPR036291">
    <property type="entry name" value="NAD(P)-bd_dom_sf"/>
</dbReference>
<comment type="similarity">
    <text evidence="1">Belongs to the short-chain dehydrogenases/reductases (SDR) family.</text>
</comment>
<evidence type="ECO:0000313" key="5">
    <source>
        <dbReference type="Proteomes" id="UP000322139"/>
    </source>
</evidence>
<proteinExistence type="inferred from homology"/>
<comment type="caution">
    <text evidence="4">The sequence shown here is derived from an EMBL/GenBank/DDBJ whole genome shotgun (WGS) entry which is preliminary data.</text>
</comment>
<gene>
    <name evidence="4" type="ORF">FZD51_09810</name>
</gene>
<evidence type="ECO:0000256" key="2">
    <source>
        <dbReference type="ARBA" id="ARBA00023002"/>
    </source>
</evidence>
<reference evidence="4 5" key="1">
    <citation type="submission" date="2019-08" db="EMBL/GenBank/DDBJ databases">
        <title>Bacillus genomes from the desert of Cuatro Cienegas, Coahuila.</title>
        <authorList>
            <person name="Olmedo-Alvarez G."/>
        </authorList>
    </citation>
    <scope>NUCLEOTIDE SEQUENCE [LARGE SCALE GENOMIC DNA]</scope>
    <source>
        <strain evidence="4 5">CH446_14T</strain>
    </source>
</reference>
<feature type="domain" description="Ketoreductase" evidence="3">
    <location>
        <begin position="2"/>
        <end position="182"/>
    </location>
</feature>
<dbReference type="Gene3D" id="3.40.50.720">
    <property type="entry name" value="NAD(P)-binding Rossmann-like Domain"/>
    <property type="match status" value="1"/>
</dbReference>
<sequence length="224" mass="24306">MQSVIITGAGTGLGRELALKYAGLGFHIILSGRREAALQETKEAIFSLGGKADILTLDISKPAEVKEKSAGLAEQFDLYGVINNAGVGHFGPFEDLKDEELHDMLSVNLMGTIYMAQALLPAIKQKEGSFLMNIISTAGLRGKANEAAYCASKFAARGFTESLQKEYENDPVLIQAVYMGGMDTPFWDHNNYISDRSRLRSPAEAAGIITENRSEEKIVIESGK</sequence>
<dbReference type="InterPro" id="IPR002347">
    <property type="entry name" value="SDR_fam"/>
</dbReference>
<dbReference type="EMBL" id="VTER01000005">
    <property type="protein sequence ID" value="TYS48420.1"/>
    <property type="molecule type" value="Genomic_DNA"/>
</dbReference>
<dbReference type="PANTHER" id="PTHR44196">
    <property type="entry name" value="DEHYDROGENASE/REDUCTASE SDR FAMILY MEMBER 7B"/>
    <property type="match status" value="1"/>
</dbReference>
<evidence type="ECO:0000313" key="4">
    <source>
        <dbReference type="EMBL" id="TYS48420.1"/>
    </source>
</evidence>
<keyword evidence="2" id="KW-0560">Oxidoreductase</keyword>
<dbReference type="SUPFAM" id="SSF51735">
    <property type="entry name" value="NAD(P)-binding Rossmann-fold domains"/>
    <property type="match status" value="1"/>
</dbReference>
<dbReference type="PROSITE" id="PS00061">
    <property type="entry name" value="ADH_SHORT"/>
    <property type="match status" value="1"/>
</dbReference>
<evidence type="ECO:0000256" key="1">
    <source>
        <dbReference type="ARBA" id="ARBA00006484"/>
    </source>
</evidence>
<accession>A0A5D4RCG0</accession>
<dbReference type="PANTHER" id="PTHR44196:SF1">
    <property type="entry name" value="DEHYDROGENASE_REDUCTASE SDR FAMILY MEMBER 7B"/>
    <property type="match status" value="1"/>
</dbReference>
<dbReference type="AlphaFoldDB" id="A0A5D4RCG0"/>
<dbReference type="PRINTS" id="PR00081">
    <property type="entry name" value="GDHRDH"/>
</dbReference>